<evidence type="ECO:0000313" key="1">
    <source>
        <dbReference type="EMBL" id="QKK79907.1"/>
    </source>
</evidence>
<protein>
    <submittedName>
        <fullName evidence="1">Uncharacterized protein</fullName>
    </submittedName>
</protein>
<dbReference type="EMBL" id="CP054301">
    <property type="protein sequence ID" value="QKK79907.1"/>
    <property type="molecule type" value="Genomic_DNA"/>
</dbReference>
<accession>A0A859CUE5</accession>
<organism evidence="1 2">
    <name type="scientific">Marinomonas primoryensis</name>
    <dbReference type="NCBI Taxonomy" id="178399"/>
    <lineage>
        <taxon>Bacteria</taxon>
        <taxon>Pseudomonadati</taxon>
        <taxon>Pseudomonadota</taxon>
        <taxon>Gammaproteobacteria</taxon>
        <taxon>Oceanospirillales</taxon>
        <taxon>Oceanospirillaceae</taxon>
        <taxon>Marinomonas</taxon>
    </lineage>
</organism>
<name>A0A859CUE5_9GAMM</name>
<sequence>MGYGYRPQTALLSGVTSFIKEVTRAEWVLGGWQEELLII</sequence>
<dbReference type="Proteomes" id="UP000509371">
    <property type="component" value="Chromosome"/>
</dbReference>
<reference evidence="1 2" key="1">
    <citation type="submission" date="2020-06" db="EMBL/GenBank/DDBJ databases">
        <authorList>
            <person name="Voronona O.L."/>
            <person name="Aksenova E.I."/>
            <person name="Kunda M.S."/>
            <person name="Semenov A.N."/>
            <person name="Ryzhova N."/>
        </authorList>
    </citation>
    <scope>NUCLEOTIDE SEQUENCE [LARGE SCALE GENOMIC DNA]</scope>
    <source>
        <strain evidence="1 2">MPKMM3633</strain>
    </source>
</reference>
<gene>
    <name evidence="1" type="ORF">MP3633_1173</name>
</gene>
<evidence type="ECO:0000313" key="2">
    <source>
        <dbReference type="Proteomes" id="UP000509371"/>
    </source>
</evidence>
<proteinExistence type="predicted"/>
<dbReference type="AlphaFoldDB" id="A0A859CUE5"/>
<dbReference type="KEGG" id="mpri:MP3633_1173"/>